<keyword evidence="3 5" id="KW-0378">Hydrolase</keyword>
<protein>
    <recommendedName>
        <fullName evidence="5">Putative 3-methyladenine DNA glycosylase</fullName>
        <ecNumber evidence="5">3.2.2.-</ecNumber>
    </recommendedName>
</protein>
<keyword evidence="4 5" id="KW-0234">DNA repair</keyword>
<dbReference type="Proteomes" id="UP000660668">
    <property type="component" value="Unassembled WGS sequence"/>
</dbReference>
<dbReference type="InterPro" id="IPR036995">
    <property type="entry name" value="MPG_sf"/>
</dbReference>
<evidence type="ECO:0000256" key="3">
    <source>
        <dbReference type="ARBA" id="ARBA00022801"/>
    </source>
</evidence>
<dbReference type="InterPro" id="IPR011034">
    <property type="entry name" value="Formyl_transferase-like_C_sf"/>
</dbReference>
<dbReference type="CDD" id="cd00540">
    <property type="entry name" value="AAG"/>
    <property type="match status" value="1"/>
</dbReference>
<evidence type="ECO:0000313" key="6">
    <source>
        <dbReference type="EMBL" id="MBF4766732.1"/>
    </source>
</evidence>
<keyword evidence="2 5" id="KW-0227">DNA damage</keyword>
<dbReference type="HAMAP" id="MF_00527">
    <property type="entry name" value="3MGH"/>
    <property type="match status" value="1"/>
</dbReference>
<dbReference type="InterPro" id="IPR003180">
    <property type="entry name" value="MPG"/>
</dbReference>
<accession>A0A930VLH2</accession>
<evidence type="ECO:0000256" key="4">
    <source>
        <dbReference type="ARBA" id="ARBA00023204"/>
    </source>
</evidence>
<dbReference type="Pfam" id="PF02245">
    <property type="entry name" value="Pur_DNA_glyco"/>
    <property type="match status" value="1"/>
</dbReference>
<dbReference type="NCBIfam" id="TIGR00567">
    <property type="entry name" value="3mg"/>
    <property type="match status" value="1"/>
</dbReference>
<sequence>MRTDWGWLTLPTDAAARRLLGCDLERLLDGEVLRARIVETEAYDQDDEASHAFRGQTVRNATMFGPAGHLYVYRLYGHHCCNVVTGYAGYGQGALIRAVEPLEGADVMQQRRTGDERRLATPHLTNGPGRLCQALGVTSSLDGHHLVEDPLRLVQRPPLESSQIVVSTRIGVTKATERPRRFHIRDNAFVSRR</sequence>
<proteinExistence type="inferred from homology"/>
<dbReference type="FunFam" id="3.10.300.10:FF:000001">
    <property type="entry name" value="Putative 3-methyladenine DNA glycosylase"/>
    <property type="match status" value="1"/>
</dbReference>
<dbReference type="NCBIfam" id="NF002003">
    <property type="entry name" value="PRK00802.1-3"/>
    <property type="match status" value="1"/>
</dbReference>
<evidence type="ECO:0000256" key="5">
    <source>
        <dbReference type="HAMAP-Rule" id="MF_00527"/>
    </source>
</evidence>
<gene>
    <name evidence="6" type="ORF">ISU10_03000</name>
</gene>
<dbReference type="GO" id="GO:0006284">
    <property type="term" value="P:base-excision repair"/>
    <property type="evidence" value="ECO:0007669"/>
    <property type="project" value="InterPro"/>
</dbReference>
<comment type="similarity">
    <text evidence="1 5">Belongs to the DNA glycosylase MPG family.</text>
</comment>
<dbReference type="SUPFAM" id="SSF50486">
    <property type="entry name" value="FMT C-terminal domain-like"/>
    <property type="match status" value="1"/>
</dbReference>
<dbReference type="PANTHER" id="PTHR10429">
    <property type="entry name" value="DNA-3-METHYLADENINE GLYCOSYLASE"/>
    <property type="match status" value="1"/>
</dbReference>
<evidence type="ECO:0000256" key="2">
    <source>
        <dbReference type="ARBA" id="ARBA00022763"/>
    </source>
</evidence>
<comment type="caution">
    <text evidence="6">The sequence shown here is derived from an EMBL/GenBank/DDBJ whole genome shotgun (WGS) entry which is preliminary data.</text>
</comment>
<dbReference type="GO" id="GO:0003905">
    <property type="term" value="F:alkylbase DNA N-glycosylase activity"/>
    <property type="evidence" value="ECO:0007669"/>
    <property type="project" value="InterPro"/>
</dbReference>
<name>A0A930VLH2_9ACTN</name>
<dbReference type="Gene3D" id="3.10.300.10">
    <property type="entry name" value="Methylpurine-DNA glycosylase (MPG)"/>
    <property type="match status" value="1"/>
</dbReference>
<keyword evidence="7" id="KW-1185">Reference proteome</keyword>
<dbReference type="PANTHER" id="PTHR10429:SF0">
    <property type="entry name" value="DNA-3-METHYLADENINE GLYCOSYLASE"/>
    <property type="match status" value="1"/>
</dbReference>
<dbReference type="EMBL" id="JADKPO010000003">
    <property type="protein sequence ID" value="MBF4766732.1"/>
    <property type="molecule type" value="Genomic_DNA"/>
</dbReference>
<dbReference type="RefSeq" id="WP_194694892.1">
    <property type="nucleotide sequence ID" value="NZ_JADKPO010000003.1"/>
</dbReference>
<dbReference type="AlphaFoldDB" id="A0A930VLH2"/>
<evidence type="ECO:0000313" key="7">
    <source>
        <dbReference type="Proteomes" id="UP000660668"/>
    </source>
</evidence>
<evidence type="ECO:0000256" key="1">
    <source>
        <dbReference type="ARBA" id="ARBA00009232"/>
    </source>
</evidence>
<organism evidence="6 7">
    <name type="scientific">Nocardioides agariphilus</name>
    <dbReference type="NCBI Taxonomy" id="433664"/>
    <lineage>
        <taxon>Bacteria</taxon>
        <taxon>Bacillati</taxon>
        <taxon>Actinomycetota</taxon>
        <taxon>Actinomycetes</taxon>
        <taxon>Propionibacteriales</taxon>
        <taxon>Nocardioidaceae</taxon>
        <taxon>Nocardioides</taxon>
    </lineage>
</organism>
<dbReference type="EC" id="3.2.2.-" evidence="5"/>
<keyword evidence="6" id="KW-0326">Glycosidase</keyword>
<dbReference type="GO" id="GO:0003677">
    <property type="term" value="F:DNA binding"/>
    <property type="evidence" value="ECO:0007669"/>
    <property type="project" value="InterPro"/>
</dbReference>
<reference evidence="6" key="1">
    <citation type="submission" date="2020-11" db="EMBL/GenBank/DDBJ databases">
        <title>Nocardioides cynanchi sp. nov., isolated from soil of rhizosphere of Cynanchum wilfordii.</title>
        <authorList>
            <person name="Lee J.-S."/>
            <person name="Suh M.K."/>
            <person name="Kim J.-S."/>
        </authorList>
    </citation>
    <scope>NUCLEOTIDE SEQUENCE</scope>
    <source>
        <strain evidence="6">KCTC 19276</strain>
    </source>
</reference>